<protein>
    <submittedName>
        <fullName evidence="1">Uncharacterized protein</fullName>
    </submittedName>
</protein>
<comment type="caution">
    <text evidence="1">The sequence shown here is derived from an EMBL/GenBank/DDBJ whole genome shotgun (WGS) entry which is preliminary data.</text>
</comment>
<dbReference type="Proteomes" id="UP001605036">
    <property type="component" value="Unassembled WGS sequence"/>
</dbReference>
<sequence length="264" mass="29683">MDSTPNSYQLSIEGDQAAEISALTICHDRCIPHLSWLHAPEPKGLRVVQISSGVAEVRARIATSNRLAVEVRGREVGIHHGVEPHRPLHVLRIPSRRIAEVEVRGREVEIRRRGVEMQQESSRPLQSVRVSSRVAEVRATTAAANRLAVQRREVEIHRRGVEMQQESSRPQSVRVSSRVAEVRATTAAANRLAVQVHRREVEIRRRGVETSRLQQESSGPLHAVRVSSRVAEKTVEEEDDEFTEAYVNERDPSILHFLLASGDE</sequence>
<reference evidence="1 2" key="1">
    <citation type="submission" date="2024-09" db="EMBL/GenBank/DDBJ databases">
        <title>Chromosome-scale assembly of Riccia fluitans.</title>
        <authorList>
            <person name="Paukszto L."/>
            <person name="Sawicki J."/>
            <person name="Karawczyk K."/>
            <person name="Piernik-Szablinska J."/>
            <person name="Szczecinska M."/>
            <person name="Mazdziarz M."/>
        </authorList>
    </citation>
    <scope>NUCLEOTIDE SEQUENCE [LARGE SCALE GENOMIC DNA]</scope>
    <source>
        <strain evidence="1">Rf_01</strain>
        <tissue evidence="1">Aerial parts of the thallus</tissue>
    </source>
</reference>
<proteinExistence type="predicted"/>
<organism evidence="1 2">
    <name type="scientific">Riccia fluitans</name>
    <dbReference type="NCBI Taxonomy" id="41844"/>
    <lineage>
        <taxon>Eukaryota</taxon>
        <taxon>Viridiplantae</taxon>
        <taxon>Streptophyta</taxon>
        <taxon>Embryophyta</taxon>
        <taxon>Marchantiophyta</taxon>
        <taxon>Marchantiopsida</taxon>
        <taxon>Marchantiidae</taxon>
        <taxon>Marchantiales</taxon>
        <taxon>Ricciaceae</taxon>
        <taxon>Riccia</taxon>
    </lineage>
</organism>
<dbReference type="AlphaFoldDB" id="A0ABD1XTX0"/>
<accession>A0ABD1XTX0</accession>
<keyword evidence="2" id="KW-1185">Reference proteome</keyword>
<evidence type="ECO:0000313" key="1">
    <source>
        <dbReference type="EMBL" id="KAL2612239.1"/>
    </source>
</evidence>
<evidence type="ECO:0000313" key="2">
    <source>
        <dbReference type="Proteomes" id="UP001605036"/>
    </source>
</evidence>
<name>A0ABD1XTX0_9MARC</name>
<gene>
    <name evidence="1" type="ORF">R1flu_023931</name>
</gene>
<dbReference type="EMBL" id="JBHFFA010000007">
    <property type="protein sequence ID" value="KAL2612239.1"/>
    <property type="molecule type" value="Genomic_DNA"/>
</dbReference>